<dbReference type="GO" id="GO:0005516">
    <property type="term" value="F:calmodulin binding"/>
    <property type="evidence" value="ECO:0007669"/>
    <property type="project" value="TreeGrafter"/>
</dbReference>
<proteinExistence type="predicted"/>
<dbReference type="RefSeq" id="XP_040724421.1">
    <property type="nucleotide sequence ID" value="XM_040871778.1"/>
</dbReference>
<dbReference type="InterPro" id="IPR036872">
    <property type="entry name" value="CH_dom_sf"/>
</dbReference>
<feature type="domain" description="Ras-GAP" evidence="2">
    <location>
        <begin position="719"/>
        <end position="942"/>
    </location>
</feature>
<dbReference type="CDD" id="cd21206">
    <property type="entry name" value="CH_IQGAP"/>
    <property type="match status" value="1"/>
</dbReference>
<dbReference type="GO" id="GO:1903479">
    <property type="term" value="P:mitotic actomyosin contractile ring assembly actin filament organization"/>
    <property type="evidence" value="ECO:0007669"/>
    <property type="project" value="TreeGrafter"/>
</dbReference>
<evidence type="ECO:0000256" key="1">
    <source>
        <dbReference type="SAM" id="Coils"/>
    </source>
</evidence>
<dbReference type="InterPro" id="IPR008936">
    <property type="entry name" value="Rho_GTPase_activation_prot"/>
</dbReference>
<dbReference type="GeneID" id="63788377"/>
<dbReference type="SUPFAM" id="SSF47576">
    <property type="entry name" value="Calponin-homology domain, CH-domain"/>
    <property type="match status" value="1"/>
</dbReference>
<dbReference type="STRING" id="56484.A0A1Y2F9I4"/>
<dbReference type="GO" id="GO:0051015">
    <property type="term" value="F:actin filament binding"/>
    <property type="evidence" value="ECO:0007669"/>
    <property type="project" value="TreeGrafter"/>
</dbReference>
<dbReference type="GO" id="GO:0110085">
    <property type="term" value="C:mitotic actomyosin contractile ring"/>
    <property type="evidence" value="ECO:0007669"/>
    <property type="project" value="TreeGrafter"/>
</dbReference>
<dbReference type="InterPro" id="IPR000048">
    <property type="entry name" value="IQ_motif_EF-hand-BS"/>
</dbReference>
<dbReference type="Pfam" id="PF00612">
    <property type="entry name" value="IQ"/>
    <property type="match status" value="2"/>
</dbReference>
<dbReference type="SMART" id="SM00033">
    <property type="entry name" value="CH"/>
    <property type="match status" value="1"/>
</dbReference>
<dbReference type="OMA" id="KGVLVHW"/>
<dbReference type="EMBL" id="MCFI01000013">
    <property type="protein sequence ID" value="ORY80533.1"/>
    <property type="molecule type" value="Genomic_DNA"/>
</dbReference>
<evidence type="ECO:0000313" key="5">
    <source>
        <dbReference type="Proteomes" id="UP000193685"/>
    </source>
</evidence>
<dbReference type="InterPro" id="IPR001715">
    <property type="entry name" value="CH_dom"/>
</dbReference>
<dbReference type="Pfam" id="PF03836">
    <property type="entry name" value="RasGAP_C"/>
    <property type="match status" value="1"/>
</dbReference>
<organism evidence="4 5">
    <name type="scientific">Protomyces lactucae-debilis</name>
    <dbReference type="NCBI Taxonomy" id="2754530"/>
    <lineage>
        <taxon>Eukaryota</taxon>
        <taxon>Fungi</taxon>
        <taxon>Dikarya</taxon>
        <taxon>Ascomycota</taxon>
        <taxon>Taphrinomycotina</taxon>
        <taxon>Taphrinomycetes</taxon>
        <taxon>Taphrinales</taxon>
        <taxon>Protomycetaceae</taxon>
        <taxon>Protomyces</taxon>
    </lineage>
</organism>
<sequence>MERKTSTHLRTLSRLGVDLQLSEQDVSSLAISKVATSDVQDVTGLAGRLRLQKQASSNAHGSPRNWMDNQRKHIQAYEYLCHIAEAKEWLEGCIGHSLAAVVDLEERLRDGVALAQLAANFKPELVPRIFEAHKLQFRHSDNINRFFKFLEAVKLPKTFQFELTDLYEKKNIPKVIYCIHALSFVLAGSGHAAQIGDLVGKIVFSDAEIRQTQQSLAATGTALPNFKGVGEAFGVEPVTIEAEPVLTAEQRLDSHVVSIIEVQCHASGTLLRQRVAGLLQELELTEWNITLLQAHSKGFLARTSYYDNADTYHKINTWIISLQSVIRGYLHRSQTSSQLIDMSFNEGFVTNIQAALRGIRVRRKLAAVRNPNEVLLSHVVSLQSHFRGHVVRCRMSRSIHNFDASRSSIEALQALCRAHLSCRRSSTLQQALYVCGNSVMDIQARSRAVLIRRHHRERLRLLRQNACASTQVQAVSRGFLLRKVCLRLKDLLKLESANVLHLQSLARAYLLRSFYRVLLLTLDAHREDIVNLQAACRGQRRRRAFVLRRKHYKDNMKNIIKVQSLFRAKQQGAAYRSLIEDKNPPISTIKSFVHLLDDNALDFEEEVATEQARRQIVQLVRQNEAAEEHIEQMDIKIALLVKQAIKIEEVIQHQKRLMKGIDEMDLPSSPHDLRAMNKTARAQLENFQRLFYVLQTQPVYIARLYTVLQEKKAFDQVKRLDALVMVLFGHAQNRREEYLFVKLLRASIIKTISETSSVPQFVHETYPWSNLYSLYNQSAKHVQYLRTVLGPCVRRIISEDNLDLDSDPCRIHRSLRGNAETGALSDPGAAISDPETRQAFILHLRDLRDLSEQLIMGIEDAVTSAPYGLKYLVSESLRAIRERFPDETNGTLLPIFGKLFYCMFLEPAFLKPDVHGVHAGVFNTKQRRNLTEIARLASHIFLGQYFDDASFLAPLNHFVDSLAGRMQALCEALSPRESPENAYDFSDFEDIVATKRPRLYIKVTDIYDLHALVESNQNAVVPEYGDVLGDVLKSLGPVQVAREAMGNSDSEIQLQLDPNAVDVDDPEADERVLFLHTKRLALYIIRIHSRSTFLEVLIEPVEALDETRWQTILFEEQVARRTISSQTDRTRKDLSGLSFAVVKREALENILKLEELGWVSRGNGYQDIINSIAQDIKSQNRRRIERQKDLSTAKATLQELTVKQHYLQSQFQSYNDYIEQAMLSLQGKKSKRKSVLPFTKQFFHLRDLQRAGSVPKFGSRKYSAYKLYTKGVLLSIRHESAPYDKFELVISSDQIGIFTVEFYSLGSIFARITIQLDELLQAQYNKQEFMDYNAGQFKFTVSATLNMLFKHFFN</sequence>
<comment type="caution">
    <text evidence="4">The sequence shown here is derived from an EMBL/GenBank/DDBJ whole genome shotgun (WGS) entry which is preliminary data.</text>
</comment>
<dbReference type="SMART" id="SM00015">
    <property type="entry name" value="IQ"/>
    <property type="match status" value="7"/>
</dbReference>
<feature type="coiled-coil region" evidence="1">
    <location>
        <begin position="609"/>
        <end position="643"/>
    </location>
</feature>
<dbReference type="OrthoDB" id="775356at2759"/>
<dbReference type="GO" id="GO:0005096">
    <property type="term" value="F:GTPase activator activity"/>
    <property type="evidence" value="ECO:0007669"/>
    <property type="project" value="TreeGrafter"/>
</dbReference>
<name>A0A1Y2F9I4_PROLT</name>
<dbReference type="Proteomes" id="UP000193685">
    <property type="component" value="Unassembled WGS sequence"/>
</dbReference>
<dbReference type="PROSITE" id="PS50096">
    <property type="entry name" value="IQ"/>
    <property type="match status" value="7"/>
</dbReference>
<dbReference type="PANTHER" id="PTHR14149:SF14">
    <property type="entry name" value="CALPONIN-HOMOLOGY (CH) DOMAIN-CONTAINING PROTEIN"/>
    <property type="match status" value="1"/>
</dbReference>
<keyword evidence="1" id="KW-0175">Coiled coil</keyword>
<accession>A0A1Y2F9I4</accession>
<dbReference type="SUPFAM" id="SSF48350">
    <property type="entry name" value="GTPase activation domain, GAP"/>
    <property type="match status" value="1"/>
</dbReference>
<dbReference type="SMART" id="SM00323">
    <property type="entry name" value="RasGAP"/>
    <property type="match status" value="1"/>
</dbReference>
<evidence type="ECO:0000313" key="4">
    <source>
        <dbReference type="EMBL" id="ORY80533.1"/>
    </source>
</evidence>
<dbReference type="Gene3D" id="1.20.5.190">
    <property type="match status" value="1"/>
</dbReference>
<dbReference type="Pfam" id="PF00307">
    <property type="entry name" value="CH"/>
    <property type="match status" value="1"/>
</dbReference>
<keyword evidence="5" id="KW-1185">Reference proteome</keyword>
<dbReference type="PROSITE" id="PS50021">
    <property type="entry name" value="CH"/>
    <property type="match status" value="1"/>
</dbReference>
<dbReference type="PROSITE" id="PS50018">
    <property type="entry name" value="RAS_GTPASE_ACTIV_2"/>
    <property type="match status" value="1"/>
</dbReference>
<dbReference type="Pfam" id="PF00616">
    <property type="entry name" value="RasGAP"/>
    <property type="match status" value="1"/>
</dbReference>
<dbReference type="InterPro" id="IPR000593">
    <property type="entry name" value="RasGAP_C"/>
</dbReference>
<protein>
    <submittedName>
        <fullName evidence="4">Uncharacterized protein</fullName>
    </submittedName>
</protein>
<dbReference type="InterPro" id="IPR001936">
    <property type="entry name" value="RasGAP_dom"/>
</dbReference>
<reference evidence="4 5" key="1">
    <citation type="submission" date="2016-07" db="EMBL/GenBank/DDBJ databases">
        <title>Pervasive Adenine N6-methylation of Active Genes in Fungi.</title>
        <authorList>
            <consortium name="DOE Joint Genome Institute"/>
            <person name="Mondo S.J."/>
            <person name="Dannebaum R.O."/>
            <person name="Kuo R.C."/>
            <person name="Labutti K."/>
            <person name="Haridas S."/>
            <person name="Kuo A."/>
            <person name="Salamov A."/>
            <person name="Ahrendt S.R."/>
            <person name="Lipzen A."/>
            <person name="Sullivan W."/>
            <person name="Andreopoulos W.B."/>
            <person name="Clum A."/>
            <person name="Lindquist E."/>
            <person name="Daum C."/>
            <person name="Ramamoorthy G.K."/>
            <person name="Gryganskyi A."/>
            <person name="Culley D."/>
            <person name="Magnuson J.K."/>
            <person name="James T.Y."/>
            <person name="O'Malley M.A."/>
            <person name="Stajich J.E."/>
            <person name="Spatafora J.W."/>
            <person name="Visel A."/>
            <person name="Grigoriev I.V."/>
        </authorList>
    </citation>
    <scope>NUCLEOTIDE SEQUENCE [LARGE SCALE GENOMIC DNA]</scope>
    <source>
        <strain evidence="4 5">12-1054</strain>
    </source>
</reference>
<evidence type="ECO:0000259" key="2">
    <source>
        <dbReference type="PROSITE" id="PS50018"/>
    </source>
</evidence>
<dbReference type="Gene3D" id="1.10.418.10">
    <property type="entry name" value="Calponin-like domain"/>
    <property type="match status" value="1"/>
</dbReference>
<evidence type="ECO:0000259" key="3">
    <source>
        <dbReference type="PROSITE" id="PS50021"/>
    </source>
</evidence>
<gene>
    <name evidence="4" type="ORF">BCR37DRAFT_399578</name>
</gene>
<dbReference type="PANTHER" id="PTHR14149">
    <property type="entry name" value="RAS GTPASE-ACTIVATING PROTEIN WITH IQ MOTIF"/>
    <property type="match status" value="1"/>
</dbReference>
<feature type="domain" description="Calponin-homology (CH)" evidence="3">
    <location>
        <begin position="80"/>
        <end position="186"/>
    </location>
</feature>
<dbReference type="Gene3D" id="1.10.506.10">
    <property type="entry name" value="GTPase Activation - p120gap, domain 1"/>
    <property type="match status" value="1"/>
</dbReference>
<dbReference type="SUPFAM" id="SSF143885">
    <property type="entry name" value="RGC domain-like"/>
    <property type="match status" value="1"/>
</dbReference>